<organism evidence="2 3">
    <name type="scientific">Plakobranchus ocellatus</name>
    <dbReference type="NCBI Taxonomy" id="259542"/>
    <lineage>
        <taxon>Eukaryota</taxon>
        <taxon>Metazoa</taxon>
        <taxon>Spiralia</taxon>
        <taxon>Lophotrochozoa</taxon>
        <taxon>Mollusca</taxon>
        <taxon>Gastropoda</taxon>
        <taxon>Heterobranchia</taxon>
        <taxon>Euthyneura</taxon>
        <taxon>Panpulmonata</taxon>
        <taxon>Sacoglossa</taxon>
        <taxon>Placobranchoidea</taxon>
        <taxon>Plakobranchidae</taxon>
        <taxon>Plakobranchus</taxon>
    </lineage>
</organism>
<name>A0AAV3Y353_9GAST</name>
<dbReference type="AlphaFoldDB" id="A0AAV3Y353"/>
<dbReference type="Proteomes" id="UP000735302">
    <property type="component" value="Unassembled WGS sequence"/>
</dbReference>
<evidence type="ECO:0000313" key="2">
    <source>
        <dbReference type="EMBL" id="GFN76506.1"/>
    </source>
</evidence>
<dbReference type="EMBL" id="BLXT01000396">
    <property type="protein sequence ID" value="GFN76506.1"/>
    <property type="molecule type" value="Genomic_DNA"/>
</dbReference>
<evidence type="ECO:0000313" key="3">
    <source>
        <dbReference type="Proteomes" id="UP000735302"/>
    </source>
</evidence>
<feature type="signal peptide" evidence="1">
    <location>
        <begin position="1"/>
        <end position="23"/>
    </location>
</feature>
<reference evidence="2 3" key="1">
    <citation type="journal article" date="2021" name="Elife">
        <title>Chloroplast acquisition without the gene transfer in kleptoplastic sea slugs, Plakobranchus ocellatus.</title>
        <authorList>
            <person name="Maeda T."/>
            <person name="Takahashi S."/>
            <person name="Yoshida T."/>
            <person name="Shimamura S."/>
            <person name="Takaki Y."/>
            <person name="Nagai Y."/>
            <person name="Toyoda A."/>
            <person name="Suzuki Y."/>
            <person name="Arimoto A."/>
            <person name="Ishii H."/>
            <person name="Satoh N."/>
            <person name="Nishiyama T."/>
            <person name="Hasebe M."/>
            <person name="Maruyama T."/>
            <person name="Minagawa J."/>
            <person name="Obokata J."/>
            <person name="Shigenobu S."/>
        </authorList>
    </citation>
    <scope>NUCLEOTIDE SEQUENCE [LARGE SCALE GENOMIC DNA]</scope>
</reference>
<protein>
    <submittedName>
        <fullName evidence="2">Uncharacterized protein</fullName>
    </submittedName>
</protein>
<keyword evidence="1" id="KW-0732">Signal</keyword>
<evidence type="ECO:0000256" key="1">
    <source>
        <dbReference type="SAM" id="SignalP"/>
    </source>
</evidence>
<comment type="caution">
    <text evidence="2">The sequence shown here is derived from an EMBL/GenBank/DDBJ whole genome shotgun (WGS) entry which is preliminary data.</text>
</comment>
<proteinExistence type="predicted"/>
<gene>
    <name evidence="2" type="ORF">PoB_000301200</name>
</gene>
<keyword evidence="3" id="KW-1185">Reference proteome</keyword>
<feature type="chain" id="PRO_5043909919" evidence="1">
    <location>
        <begin position="24"/>
        <end position="95"/>
    </location>
</feature>
<sequence length="95" mass="10148">MFPFTKATVLLALGLALFVLTAAMTSNFELSARSSSLCPGLGRKPKINNEIMFISYMSVHTIVISDFQALVMPGIGGGLERHCRSQGRIAGLCAT</sequence>
<accession>A0AAV3Y353</accession>